<reference evidence="2 3" key="1">
    <citation type="submission" date="2018-03" db="EMBL/GenBank/DDBJ databases">
        <title>Genomic Encyclopedia of Archaeal and Bacterial Type Strains, Phase II (KMG-II): from individual species to whole genera.</title>
        <authorList>
            <person name="Goeker M."/>
        </authorList>
    </citation>
    <scope>NUCLEOTIDE SEQUENCE [LARGE SCALE GENOMIC DNA]</scope>
    <source>
        <strain evidence="2 3">DSM 29318</strain>
    </source>
</reference>
<dbReference type="RefSeq" id="WP_106161088.1">
    <property type="nucleotide sequence ID" value="NZ_PVTT01000002.1"/>
</dbReference>
<name>A0A2T0X3H7_9RHOB</name>
<evidence type="ECO:0000313" key="2">
    <source>
        <dbReference type="EMBL" id="PRY93499.1"/>
    </source>
</evidence>
<sequence length="79" mass="7884">MAAGVLLAACQPADRFVGPSRTPPAPGPQAGEGFYGRATGAWTRPELLDLTAGSQCGGARPASLQVTAIPGGIEFDGVC</sequence>
<proteinExistence type="predicted"/>
<evidence type="ECO:0000313" key="3">
    <source>
        <dbReference type="Proteomes" id="UP000238801"/>
    </source>
</evidence>
<protein>
    <submittedName>
        <fullName evidence="2">Uncharacterized protein</fullName>
    </submittedName>
</protein>
<dbReference type="EMBL" id="PVTT01000002">
    <property type="protein sequence ID" value="PRY93499.1"/>
    <property type="molecule type" value="Genomic_DNA"/>
</dbReference>
<gene>
    <name evidence="2" type="ORF">BCF33_2369</name>
</gene>
<comment type="caution">
    <text evidence="2">The sequence shown here is derived from an EMBL/GenBank/DDBJ whole genome shotgun (WGS) entry which is preliminary data.</text>
</comment>
<dbReference type="AlphaFoldDB" id="A0A2T0X3H7"/>
<dbReference type="Proteomes" id="UP000238801">
    <property type="component" value="Unassembled WGS sequence"/>
</dbReference>
<keyword evidence="3" id="KW-1185">Reference proteome</keyword>
<accession>A0A2T0X3H7</accession>
<evidence type="ECO:0000256" key="1">
    <source>
        <dbReference type="SAM" id="MobiDB-lite"/>
    </source>
</evidence>
<organism evidence="2 3">
    <name type="scientific">Hasllibacter halocynthiae</name>
    <dbReference type="NCBI Taxonomy" id="595589"/>
    <lineage>
        <taxon>Bacteria</taxon>
        <taxon>Pseudomonadati</taxon>
        <taxon>Pseudomonadota</taxon>
        <taxon>Alphaproteobacteria</taxon>
        <taxon>Rhodobacterales</taxon>
        <taxon>Roseobacteraceae</taxon>
        <taxon>Hasllibacter</taxon>
    </lineage>
</organism>
<feature type="region of interest" description="Disordered" evidence="1">
    <location>
        <begin position="16"/>
        <end position="36"/>
    </location>
</feature>